<dbReference type="PROSITE" id="PS50893">
    <property type="entry name" value="ABC_TRANSPORTER_2"/>
    <property type="match status" value="1"/>
</dbReference>
<dbReference type="GO" id="GO:0005886">
    <property type="term" value="C:plasma membrane"/>
    <property type="evidence" value="ECO:0007669"/>
    <property type="project" value="UniProtKB-SubCell"/>
</dbReference>
<dbReference type="GO" id="GO:0005524">
    <property type="term" value="F:ATP binding"/>
    <property type="evidence" value="ECO:0007669"/>
    <property type="project" value="UniProtKB-KW"/>
</dbReference>
<dbReference type="InterPro" id="IPR039421">
    <property type="entry name" value="Type_1_exporter"/>
</dbReference>
<feature type="transmembrane region" description="Helical" evidence="7">
    <location>
        <begin position="62"/>
        <end position="82"/>
    </location>
</feature>
<keyword evidence="5 7" id="KW-1133">Transmembrane helix</keyword>
<evidence type="ECO:0000256" key="2">
    <source>
        <dbReference type="ARBA" id="ARBA00022692"/>
    </source>
</evidence>
<feature type="transmembrane region" description="Helical" evidence="7">
    <location>
        <begin position="132"/>
        <end position="155"/>
    </location>
</feature>
<gene>
    <name evidence="10" type="primary">lmrA</name>
    <name evidence="10" type="ORF">NCTC11087_00845</name>
</gene>
<dbReference type="InterPro" id="IPR027417">
    <property type="entry name" value="P-loop_NTPase"/>
</dbReference>
<dbReference type="PANTHER" id="PTHR43394:SF1">
    <property type="entry name" value="ATP-BINDING CASSETTE SUB-FAMILY B MEMBER 10, MITOCHONDRIAL"/>
    <property type="match status" value="1"/>
</dbReference>
<evidence type="ECO:0000256" key="5">
    <source>
        <dbReference type="ARBA" id="ARBA00022989"/>
    </source>
</evidence>
<evidence type="ECO:0000259" key="9">
    <source>
        <dbReference type="PROSITE" id="PS50929"/>
    </source>
</evidence>
<dbReference type="InterPro" id="IPR011527">
    <property type="entry name" value="ABC1_TM_dom"/>
</dbReference>
<keyword evidence="2 7" id="KW-0812">Transmembrane</keyword>
<dbReference type="InterPro" id="IPR017871">
    <property type="entry name" value="ABC_transporter-like_CS"/>
</dbReference>
<dbReference type="InterPro" id="IPR036640">
    <property type="entry name" value="ABC1_TM_sf"/>
</dbReference>
<evidence type="ECO:0000256" key="3">
    <source>
        <dbReference type="ARBA" id="ARBA00022741"/>
    </source>
</evidence>
<proteinExistence type="predicted"/>
<sequence>MNTKYTYRVLKTKLKKVKLFQILTIGCLSAYTLCLYSLIFIIQNIVDTITTKPDTFAIDTIIYISLLLILLALLGFLSQYTFHQVPIRAKNAFLSEMYHEVLSKSVEDFSSVHSSEIYSLLSNDAIAFSQTVATNSVVVCFQSITLSICIISMFITQMVLALILILFVFFCFCITAAISKNIAHENKTVFKQKEKMTKLLLEGLKNHQVIRILSKESFFTNRLKSFLHQSLFFHEKKLALYQSQYMTIYILLTTVLPFLSITIGIYFVSLHWMSIGSVLTMYALSSQLQEPIRQIAEARTNRLTVLQLCDRLSVLLHKEDSRKVLVNTINEIKMENVCFDYPDTPVLKNVSVQVYKNDHLLIKGESGAGKSTILSLLMGFENYQKGLITINHIELDTINRKNLYKHILLVNQEPLIFHDTAKQNITLYDSYSDQEIDEVISVCQLYDFYKKNKETLIDACRISKGQAQRISIARMLIRKPDVLLLDEPTSALDEKNGIAFSKALHTFCHRHQITLIIVSHKTDIMSICNQTLTIV</sequence>
<accession>A0A380LKX3</accession>
<name>A0A380LKX3_9FIRM</name>
<evidence type="ECO:0000256" key="1">
    <source>
        <dbReference type="ARBA" id="ARBA00004651"/>
    </source>
</evidence>
<keyword evidence="3" id="KW-0547">Nucleotide-binding</keyword>
<dbReference type="InterPro" id="IPR003593">
    <property type="entry name" value="AAA+_ATPase"/>
</dbReference>
<organism evidence="10 11">
    <name type="scientific">Faecalicoccus pleomorphus</name>
    <dbReference type="NCBI Taxonomy" id="1323"/>
    <lineage>
        <taxon>Bacteria</taxon>
        <taxon>Bacillati</taxon>
        <taxon>Bacillota</taxon>
        <taxon>Erysipelotrichia</taxon>
        <taxon>Erysipelotrichales</taxon>
        <taxon>Erysipelotrichaceae</taxon>
        <taxon>Faecalicoccus</taxon>
    </lineage>
</organism>
<keyword evidence="10" id="KW-0378">Hydrolase</keyword>
<dbReference type="RefSeq" id="WP_022789331.1">
    <property type="nucleotide sequence ID" value="NZ_CALEXM010000024.1"/>
</dbReference>
<evidence type="ECO:0000259" key="8">
    <source>
        <dbReference type="PROSITE" id="PS50893"/>
    </source>
</evidence>
<dbReference type="Gene3D" id="3.40.50.300">
    <property type="entry name" value="P-loop containing nucleotide triphosphate hydrolases"/>
    <property type="match status" value="1"/>
</dbReference>
<dbReference type="SMART" id="SM00382">
    <property type="entry name" value="AAA"/>
    <property type="match status" value="1"/>
</dbReference>
<dbReference type="OrthoDB" id="1672195at2"/>
<evidence type="ECO:0000256" key="6">
    <source>
        <dbReference type="ARBA" id="ARBA00023136"/>
    </source>
</evidence>
<evidence type="ECO:0000313" key="10">
    <source>
        <dbReference type="EMBL" id="SUO03961.1"/>
    </source>
</evidence>
<dbReference type="SUPFAM" id="SSF52540">
    <property type="entry name" value="P-loop containing nucleoside triphosphate hydrolases"/>
    <property type="match status" value="1"/>
</dbReference>
<dbReference type="EC" id="3.6.3.44" evidence="10"/>
<feature type="transmembrane region" description="Helical" evidence="7">
    <location>
        <begin position="238"/>
        <end position="259"/>
    </location>
</feature>
<protein>
    <submittedName>
        <fullName evidence="10">ABC-type multidrug/protein/lipid transport system, ATPase component</fullName>
        <ecNumber evidence="10">3.6.3.44</ecNumber>
    </submittedName>
</protein>
<keyword evidence="6 7" id="KW-0472">Membrane</keyword>
<evidence type="ECO:0000256" key="4">
    <source>
        <dbReference type="ARBA" id="ARBA00022840"/>
    </source>
</evidence>
<dbReference type="PROSITE" id="PS50929">
    <property type="entry name" value="ABC_TM1F"/>
    <property type="match status" value="1"/>
</dbReference>
<evidence type="ECO:0000313" key="11">
    <source>
        <dbReference type="Proteomes" id="UP000255523"/>
    </source>
</evidence>
<dbReference type="CDD" id="cd03228">
    <property type="entry name" value="ABCC_MRP_Like"/>
    <property type="match status" value="1"/>
</dbReference>
<dbReference type="EMBL" id="UHFX01000003">
    <property type="protein sequence ID" value="SUO03961.1"/>
    <property type="molecule type" value="Genomic_DNA"/>
</dbReference>
<feature type="domain" description="ABC transporter" evidence="8">
    <location>
        <begin position="332"/>
        <end position="535"/>
    </location>
</feature>
<dbReference type="SUPFAM" id="SSF90123">
    <property type="entry name" value="ABC transporter transmembrane region"/>
    <property type="match status" value="1"/>
</dbReference>
<dbReference type="GO" id="GO:0015421">
    <property type="term" value="F:ABC-type oligopeptide transporter activity"/>
    <property type="evidence" value="ECO:0007669"/>
    <property type="project" value="TreeGrafter"/>
</dbReference>
<dbReference type="Proteomes" id="UP000255523">
    <property type="component" value="Unassembled WGS sequence"/>
</dbReference>
<feature type="transmembrane region" description="Helical" evidence="7">
    <location>
        <begin position="161"/>
        <end position="183"/>
    </location>
</feature>
<dbReference type="GO" id="GO:0016887">
    <property type="term" value="F:ATP hydrolysis activity"/>
    <property type="evidence" value="ECO:0007669"/>
    <property type="project" value="InterPro"/>
</dbReference>
<dbReference type="Pfam" id="PF00005">
    <property type="entry name" value="ABC_tran"/>
    <property type="match status" value="1"/>
</dbReference>
<dbReference type="InterPro" id="IPR025662">
    <property type="entry name" value="Sigma_54_int_dom_ATP-bd_1"/>
</dbReference>
<dbReference type="GeneID" id="77461820"/>
<dbReference type="Pfam" id="PF00664">
    <property type="entry name" value="ABC_membrane"/>
    <property type="match status" value="1"/>
</dbReference>
<dbReference type="PROSITE" id="PS00675">
    <property type="entry name" value="SIGMA54_INTERACT_1"/>
    <property type="match status" value="1"/>
</dbReference>
<dbReference type="PROSITE" id="PS00211">
    <property type="entry name" value="ABC_TRANSPORTER_1"/>
    <property type="match status" value="1"/>
</dbReference>
<keyword evidence="4" id="KW-0067">ATP-binding</keyword>
<evidence type="ECO:0000256" key="7">
    <source>
        <dbReference type="SAM" id="Phobius"/>
    </source>
</evidence>
<dbReference type="InterPro" id="IPR003439">
    <property type="entry name" value="ABC_transporter-like_ATP-bd"/>
</dbReference>
<dbReference type="AlphaFoldDB" id="A0A380LKX3"/>
<feature type="transmembrane region" description="Helical" evidence="7">
    <location>
        <begin position="20"/>
        <end position="42"/>
    </location>
</feature>
<dbReference type="PANTHER" id="PTHR43394">
    <property type="entry name" value="ATP-DEPENDENT PERMEASE MDL1, MITOCHONDRIAL"/>
    <property type="match status" value="1"/>
</dbReference>
<keyword evidence="11" id="KW-1185">Reference proteome</keyword>
<dbReference type="Gene3D" id="1.20.1560.10">
    <property type="entry name" value="ABC transporter type 1, transmembrane domain"/>
    <property type="match status" value="1"/>
</dbReference>
<feature type="domain" description="ABC transmembrane type-1" evidence="9">
    <location>
        <begin position="22"/>
        <end position="296"/>
    </location>
</feature>
<reference evidence="10 11" key="1">
    <citation type="submission" date="2018-06" db="EMBL/GenBank/DDBJ databases">
        <authorList>
            <consortium name="Pathogen Informatics"/>
            <person name="Doyle S."/>
        </authorList>
    </citation>
    <scope>NUCLEOTIDE SEQUENCE [LARGE SCALE GENOMIC DNA]</scope>
    <source>
        <strain evidence="10 11">NCTC11087</strain>
    </source>
</reference>
<comment type="subcellular location">
    <subcellularLocation>
        <location evidence="1">Cell membrane</location>
        <topology evidence="1">Multi-pass membrane protein</topology>
    </subcellularLocation>
</comment>